<gene>
    <name evidence="1" type="ORF">HPB49_018189</name>
</gene>
<proteinExistence type="predicted"/>
<reference evidence="1" key="1">
    <citation type="submission" date="2020-05" db="EMBL/GenBank/DDBJ databases">
        <title>Large-scale comparative analyses of tick genomes elucidate their genetic diversity and vector capacities.</title>
        <authorList>
            <person name="Jia N."/>
            <person name="Wang J."/>
            <person name="Shi W."/>
            <person name="Du L."/>
            <person name="Sun Y."/>
            <person name="Zhan W."/>
            <person name="Jiang J."/>
            <person name="Wang Q."/>
            <person name="Zhang B."/>
            <person name="Ji P."/>
            <person name="Sakyi L.B."/>
            <person name="Cui X."/>
            <person name="Yuan T."/>
            <person name="Jiang B."/>
            <person name="Yang W."/>
            <person name="Lam T.T.-Y."/>
            <person name="Chang Q."/>
            <person name="Ding S."/>
            <person name="Wang X."/>
            <person name="Zhu J."/>
            <person name="Ruan X."/>
            <person name="Zhao L."/>
            <person name="Wei J."/>
            <person name="Que T."/>
            <person name="Du C."/>
            <person name="Cheng J."/>
            <person name="Dai P."/>
            <person name="Han X."/>
            <person name="Huang E."/>
            <person name="Gao Y."/>
            <person name="Liu J."/>
            <person name="Shao H."/>
            <person name="Ye R."/>
            <person name="Li L."/>
            <person name="Wei W."/>
            <person name="Wang X."/>
            <person name="Wang C."/>
            <person name="Yang T."/>
            <person name="Huo Q."/>
            <person name="Li W."/>
            <person name="Guo W."/>
            <person name="Chen H."/>
            <person name="Zhou L."/>
            <person name="Ni X."/>
            <person name="Tian J."/>
            <person name="Zhou Y."/>
            <person name="Sheng Y."/>
            <person name="Liu T."/>
            <person name="Pan Y."/>
            <person name="Xia L."/>
            <person name="Li J."/>
            <person name="Zhao F."/>
            <person name="Cao W."/>
        </authorList>
    </citation>
    <scope>NUCLEOTIDE SEQUENCE</scope>
    <source>
        <strain evidence="1">Dsil-2018</strain>
    </source>
</reference>
<organism evidence="1 2">
    <name type="scientific">Dermacentor silvarum</name>
    <name type="common">Tick</name>
    <dbReference type="NCBI Taxonomy" id="543639"/>
    <lineage>
        <taxon>Eukaryota</taxon>
        <taxon>Metazoa</taxon>
        <taxon>Ecdysozoa</taxon>
        <taxon>Arthropoda</taxon>
        <taxon>Chelicerata</taxon>
        <taxon>Arachnida</taxon>
        <taxon>Acari</taxon>
        <taxon>Parasitiformes</taxon>
        <taxon>Ixodida</taxon>
        <taxon>Ixodoidea</taxon>
        <taxon>Ixodidae</taxon>
        <taxon>Rhipicephalinae</taxon>
        <taxon>Dermacentor</taxon>
    </lineage>
</organism>
<evidence type="ECO:0000313" key="1">
    <source>
        <dbReference type="EMBL" id="KAH7966645.1"/>
    </source>
</evidence>
<keyword evidence="2" id="KW-1185">Reference proteome</keyword>
<name>A0ACB8DF88_DERSI</name>
<protein>
    <submittedName>
        <fullName evidence="1">Uncharacterized protein</fullName>
    </submittedName>
</protein>
<accession>A0ACB8DF88</accession>
<sequence>MALTLELTKPMATEQFSTAVRSKEELSTADKFNYLSTLLRGAATSAIYGLQATEECYKDVIDILKKRFGDETIIVQEHLRSLFDLRPISSSSNITQLRDLYDRVQVHIRSLQALGTSPSTYCSMLREILLRVLPSDLALKFHELYKPTKASTAASTNEAEVDSEHRMTKAANELQSILAYFDHQLQCREAVTTYTSAKTRETS</sequence>
<dbReference type="Proteomes" id="UP000821865">
    <property type="component" value="Chromosome 2"/>
</dbReference>
<evidence type="ECO:0000313" key="2">
    <source>
        <dbReference type="Proteomes" id="UP000821865"/>
    </source>
</evidence>
<dbReference type="EMBL" id="CM023471">
    <property type="protein sequence ID" value="KAH7966645.1"/>
    <property type="molecule type" value="Genomic_DNA"/>
</dbReference>
<comment type="caution">
    <text evidence="1">The sequence shown here is derived from an EMBL/GenBank/DDBJ whole genome shotgun (WGS) entry which is preliminary data.</text>
</comment>